<dbReference type="AlphaFoldDB" id="A0A0G4GU61"/>
<protein>
    <submittedName>
        <fullName evidence="2">Uncharacterized protein</fullName>
    </submittedName>
</protein>
<dbReference type="PANTHER" id="PTHR48462:SF1">
    <property type="entry name" value="PROTEIN, PUTATIVE-RELATED"/>
    <property type="match status" value="1"/>
</dbReference>
<keyword evidence="3" id="KW-1185">Reference proteome</keyword>
<evidence type="ECO:0000313" key="2">
    <source>
        <dbReference type="EMBL" id="CEM34280.1"/>
    </source>
</evidence>
<gene>
    <name evidence="2" type="ORF">Vbra_2372</name>
</gene>
<dbReference type="InParanoid" id="A0A0G4GU61"/>
<feature type="chain" id="PRO_5005190504" evidence="1">
    <location>
        <begin position="21"/>
        <end position="372"/>
    </location>
</feature>
<evidence type="ECO:0000256" key="1">
    <source>
        <dbReference type="SAM" id="SignalP"/>
    </source>
</evidence>
<dbReference type="Proteomes" id="UP000041254">
    <property type="component" value="Unassembled WGS sequence"/>
</dbReference>
<accession>A0A0G4GU61</accession>
<dbReference type="PhylomeDB" id="A0A0G4GU61"/>
<feature type="signal peptide" evidence="1">
    <location>
        <begin position="1"/>
        <end position="20"/>
    </location>
</feature>
<organism evidence="2 3">
    <name type="scientific">Vitrella brassicaformis (strain CCMP3155)</name>
    <dbReference type="NCBI Taxonomy" id="1169540"/>
    <lineage>
        <taxon>Eukaryota</taxon>
        <taxon>Sar</taxon>
        <taxon>Alveolata</taxon>
        <taxon>Colpodellida</taxon>
        <taxon>Vitrellaceae</taxon>
        <taxon>Vitrella</taxon>
    </lineage>
</organism>
<dbReference type="PANTHER" id="PTHR48462">
    <property type="entry name" value="PROTEIN, PUTATIVE-RELATED"/>
    <property type="match status" value="1"/>
</dbReference>
<dbReference type="VEuPathDB" id="CryptoDB:Vbra_2372"/>
<proteinExistence type="predicted"/>
<reference evidence="2 3" key="1">
    <citation type="submission" date="2014-11" db="EMBL/GenBank/DDBJ databases">
        <authorList>
            <person name="Zhu J."/>
            <person name="Qi W."/>
            <person name="Song R."/>
        </authorList>
    </citation>
    <scope>NUCLEOTIDE SEQUENCE [LARGE SCALE GENOMIC DNA]</scope>
</reference>
<keyword evidence="1" id="KW-0732">Signal</keyword>
<dbReference type="OrthoDB" id="422033at2759"/>
<evidence type="ECO:0000313" key="3">
    <source>
        <dbReference type="Proteomes" id="UP000041254"/>
    </source>
</evidence>
<sequence length="372" mass="41133">MPKSEASLLQLGWLVSAVFARIDFSASLPFIAIPPIAQLIARSQARLQQKISEALAQKDFNTLFESFPAGSRGRCRLLSCLGPLSSGWLSAIPAYTRGDKRKCLNNYAYRLATALTLGITFPLASLASSCSCGAAIDALGDHFFLCSRATAERVFKHNTLLDVFKAILVEMGITAVTEVPLRFLDITLPNAQPNSQRMDLFFPIDGESVLCDVTVVHPYRPENSTAHHTQVNRRHARRPGGVAVAGAERDKDCKYGANCRQKGYTFVPLAAETFGRWGGETLTLLRRLARRRVAPPASSAEDRAFFHEGVMNHWGQFLSVALMCWNAFQVSCRTHYAADARTQQWAGLFSEDLVSRGPYRAQTRTFACQDRP</sequence>
<dbReference type="EMBL" id="CDMY01000816">
    <property type="protein sequence ID" value="CEM34280.1"/>
    <property type="molecule type" value="Genomic_DNA"/>
</dbReference>
<name>A0A0G4GU61_VITBC</name>